<accession>A0A848M1L3</accession>
<reference evidence="1 2" key="1">
    <citation type="submission" date="2020-04" db="EMBL/GenBank/DDBJ databases">
        <title>Draft genome of Pyxidicoccus fallax type strain.</title>
        <authorList>
            <person name="Whitworth D.E."/>
        </authorList>
    </citation>
    <scope>NUCLEOTIDE SEQUENCE [LARGE SCALE GENOMIC DNA]</scope>
    <source>
        <strain evidence="1 2">DSM 14698</strain>
    </source>
</reference>
<organism evidence="1 2">
    <name type="scientific">Pyxidicoccus fallax</name>
    <dbReference type="NCBI Taxonomy" id="394095"/>
    <lineage>
        <taxon>Bacteria</taxon>
        <taxon>Pseudomonadati</taxon>
        <taxon>Myxococcota</taxon>
        <taxon>Myxococcia</taxon>
        <taxon>Myxococcales</taxon>
        <taxon>Cystobacterineae</taxon>
        <taxon>Myxococcaceae</taxon>
        <taxon>Pyxidicoccus</taxon>
    </lineage>
</organism>
<evidence type="ECO:0000313" key="2">
    <source>
        <dbReference type="Proteomes" id="UP000518300"/>
    </source>
</evidence>
<protein>
    <submittedName>
        <fullName evidence="1">Uncharacterized protein</fullName>
    </submittedName>
</protein>
<feature type="non-terminal residue" evidence="1">
    <location>
        <position position="60"/>
    </location>
</feature>
<comment type="caution">
    <text evidence="1">The sequence shown here is derived from an EMBL/GenBank/DDBJ whole genome shotgun (WGS) entry which is preliminary data.</text>
</comment>
<proteinExistence type="predicted"/>
<keyword evidence="2" id="KW-1185">Reference proteome</keyword>
<name>A0A848M1L3_9BACT</name>
<gene>
    <name evidence="1" type="ORF">HG543_52275</name>
</gene>
<dbReference type="Proteomes" id="UP000518300">
    <property type="component" value="Unassembled WGS sequence"/>
</dbReference>
<evidence type="ECO:0000313" key="1">
    <source>
        <dbReference type="EMBL" id="NMO23383.1"/>
    </source>
</evidence>
<dbReference type="EMBL" id="JABBJJ010000598">
    <property type="protein sequence ID" value="NMO23383.1"/>
    <property type="molecule type" value="Genomic_DNA"/>
</dbReference>
<sequence>MSRVIWSVGGTGLVLAGLAVAWLHRPLEPLREEKLAPVALEVPPAVPVEPPVLGNGFGSP</sequence>
<dbReference type="AlphaFoldDB" id="A0A848M1L3"/>